<dbReference type="InterPro" id="IPR028098">
    <property type="entry name" value="Glyco_trans_4-like_N"/>
</dbReference>
<dbReference type="Proteomes" id="UP000010878">
    <property type="component" value="Chromosome"/>
</dbReference>
<dbReference type="eggNOG" id="arCOG01410">
    <property type="taxonomic scope" value="Archaea"/>
</dbReference>
<gene>
    <name evidence="3" type="ORF">Natoc_2991</name>
</gene>
<evidence type="ECO:0000313" key="4">
    <source>
        <dbReference type="Proteomes" id="UP000010878"/>
    </source>
</evidence>
<dbReference type="EMBL" id="CP003929">
    <property type="protein sequence ID" value="AGB38746.1"/>
    <property type="molecule type" value="Genomic_DNA"/>
</dbReference>
<feature type="domain" description="Glycosyl transferase family 1" evidence="1">
    <location>
        <begin position="199"/>
        <end position="356"/>
    </location>
</feature>
<evidence type="ECO:0000259" key="2">
    <source>
        <dbReference type="Pfam" id="PF13439"/>
    </source>
</evidence>
<dbReference type="KEGG" id="nou:Natoc_2991"/>
<dbReference type="InterPro" id="IPR001296">
    <property type="entry name" value="Glyco_trans_1"/>
</dbReference>
<dbReference type="InterPro" id="IPR050194">
    <property type="entry name" value="Glycosyltransferase_grp1"/>
</dbReference>
<dbReference type="GO" id="GO:0016757">
    <property type="term" value="F:glycosyltransferase activity"/>
    <property type="evidence" value="ECO:0007669"/>
    <property type="project" value="InterPro"/>
</dbReference>
<feature type="domain" description="Glycosyltransferase subfamily 4-like N-terminal" evidence="2">
    <location>
        <begin position="15"/>
        <end position="181"/>
    </location>
</feature>
<dbReference type="Pfam" id="PF13439">
    <property type="entry name" value="Glyco_transf_4"/>
    <property type="match status" value="1"/>
</dbReference>
<dbReference type="STRING" id="694430.Natoc_2991"/>
<sequence>MNIMRVVPSLYPEKMGGIGLHAHHLSRLQAEDGHDITVYTSDNGDSSLPGCETRDGYKVKRYRQVARPMNNTITPGIVSDLVKEAEQYDVVHIHSHLYFSSVVAALASQLRDKPTVLTNHGLISQSVPKWIQLTYLPTVGRLAFESADRILCYHERDRNELLDRGVNTEIDVIHNGIDCEQFAPTATDGGSASNAVDDNTEAPYVAFVGRLQPGKGAHYLIDAFARIADSYPERELVLVGDGPQREELEDLAREAGIRDRVEFMGEMPNEAIPGVVGEADLFALPSLAEGMPRTVLEALACETPVVTTDLKQLRPLVEDVGQLVPPESPAELADALDEFLGMDSEQRAQMGKRGREKILDGYSWRDTVQQTTAVYREIVDEPPGESQPVASSSSAD</sequence>
<proteinExistence type="predicted"/>
<keyword evidence="4" id="KW-1185">Reference proteome</keyword>
<dbReference type="PANTHER" id="PTHR45947:SF3">
    <property type="entry name" value="SULFOQUINOVOSYL TRANSFERASE SQD2"/>
    <property type="match status" value="1"/>
</dbReference>
<organism evidence="3 4">
    <name type="scientific">Natronococcus occultus SP4</name>
    <dbReference type="NCBI Taxonomy" id="694430"/>
    <lineage>
        <taxon>Archaea</taxon>
        <taxon>Methanobacteriati</taxon>
        <taxon>Methanobacteriota</taxon>
        <taxon>Stenosarchaea group</taxon>
        <taxon>Halobacteria</taxon>
        <taxon>Halobacteriales</taxon>
        <taxon>Natrialbaceae</taxon>
        <taxon>Natronococcus</taxon>
    </lineage>
</organism>
<evidence type="ECO:0000313" key="3">
    <source>
        <dbReference type="EMBL" id="AGB38746.1"/>
    </source>
</evidence>
<keyword evidence="3" id="KW-0808">Transferase</keyword>
<protein>
    <submittedName>
        <fullName evidence="3">Glycosyltransferase</fullName>
    </submittedName>
</protein>
<dbReference type="SUPFAM" id="SSF53756">
    <property type="entry name" value="UDP-Glycosyltransferase/glycogen phosphorylase"/>
    <property type="match status" value="1"/>
</dbReference>
<dbReference type="PANTHER" id="PTHR45947">
    <property type="entry name" value="SULFOQUINOVOSYL TRANSFERASE SQD2"/>
    <property type="match status" value="1"/>
</dbReference>
<dbReference type="CDD" id="cd03801">
    <property type="entry name" value="GT4_PimA-like"/>
    <property type="match status" value="1"/>
</dbReference>
<accession>L0K172</accession>
<reference evidence="3 4" key="1">
    <citation type="submission" date="2012-11" db="EMBL/GenBank/DDBJ databases">
        <title>FINISHED of Natronococcus occultus SP4, DSM 3396.</title>
        <authorList>
            <consortium name="DOE Joint Genome Institute"/>
            <person name="Eisen J."/>
            <person name="Huntemann M."/>
            <person name="Wei C.-L."/>
            <person name="Han J."/>
            <person name="Detter J.C."/>
            <person name="Han C."/>
            <person name="Tapia R."/>
            <person name="Chen A."/>
            <person name="Kyrpides N."/>
            <person name="Mavromatis K."/>
            <person name="Markowitz V."/>
            <person name="Szeto E."/>
            <person name="Ivanova N."/>
            <person name="Mikhailova N."/>
            <person name="Ovchinnikova G."/>
            <person name="Pagani I."/>
            <person name="Pati A."/>
            <person name="Goodwin L."/>
            <person name="Nordberg H.P."/>
            <person name="Cantor M.N."/>
            <person name="Hua S.X."/>
            <person name="Woyke T."/>
            <person name="Eisen J."/>
            <person name="Klenk H.-P."/>
            <person name="Klenk H.-P."/>
        </authorList>
    </citation>
    <scope>NUCLEOTIDE SEQUENCE [LARGE SCALE GENOMIC DNA]</scope>
    <source>
        <strain evidence="3 4">SP4</strain>
    </source>
</reference>
<evidence type="ECO:0000259" key="1">
    <source>
        <dbReference type="Pfam" id="PF00534"/>
    </source>
</evidence>
<name>L0K172_9EURY</name>
<dbReference type="Gene3D" id="3.40.50.2000">
    <property type="entry name" value="Glycogen Phosphorylase B"/>
    <property type="match status" value="2"/>
</dbReference>
<dbReference type="HOGENOM" id="CLU_009583_2_1_2"/>
<dbReference type="Pfam" id="PF00534">
    <property type="entry name" value="Glycos_transf_1"/>
    <property type="match status" value="1"/>
</dbReference>
<dbReference type="AlphaFoldDB" id="L0K172"/>